<dbReference type="PANTHER" id="PTHR48104:SF30">
    <property type="entry name" value="METACASPASE-1"/>
    <property type="match status" value="1"/>
</dbReference>
<reference evidence="4 5" key="1">
    <citation type="submission" date="2019-03" db="EMBL/GenBank/DDBJ databases">
        <title>Single cell metagenomics reveals metabolic interactions within the superorganism composed of flagellate Streblomastix strix and complex community of Bacteroidetes bacteria on its surface.</title>
        <authorList>
            <person name="Treitli S.C."/>
            <person name="Kolisko M."/>
            <person name="Husnik F."/>
            <person name="Keeling P."/>
            <person name="Hampl V."/>
        </authorList>
    </citation>
    <scope>NUCLEOTIDE SEQUENCE [LARGE SCALE GENOMIC DNA]</scope>
    <source>
        <strain evidence="4">ST1C</strain>
    </source>
</reference>
<organism evidence="4 5">
    <name type="scientific">Streblomastix strix</name>
    <dbReference type="NCBI Taxonomy" id="222440"/>
    <lineage>
        <taxon>Eukaryota</taxon>
        <taxon>Metamonada</taxon>
        <taxon>Preaxostyla</taxon>
        <taxon>Oxymonadida</taxon>
        <taxon>Streblomastigidae</taxon>
        <taxon>Streblomastix</taxon>
    </lineage>
</organism>
<dbReference type="SMART" id="SM00239">
    <property type="entry name" value="C2"/>
    <property type="match status" value="1"/>
</dbReference>
<accession>A0A5J4WIM3</accession>
<dbReference type="Proteomes" id="UP000324800">
    <property type="component" value="Unassembled WGS sequence"/>
</dbReference>
<protein>
    <recommendedName>
        <fullName evidence="3">C2 domain-containing protein</fullName>
    </recommendedName>
</protein>
<evidence type="ECO:0000256" key="2">
    <source>
        <dbReference type="SAM" id="MobiDB-lite"/>
    </source>
</evidence>
<proteinExistence type="inferred from homology"/>
<evidence type="ECO:0000313" key="4">
    <source>
        <dbReference type="EMBL" id="KAA6394741.1"/>
    </source>
</evidence>
<dbReference type="SUPFAM" id="SSF49562">
    <property type="entry name" value="C2 domain (Calcium/lipid-binding domain, CaLB)"/>
    <property type="match status" value="1"/>
</dbReference>
<dbReference type="GO" id="GO:0006508">
    <property type="term" value="P:proteolysis"/>
    <property type="evidence" value="ECO:0007669"/>
    <property type="project" value="InterPro"/>
</dbReference>
<feature type="compositionally biased region" description="Polar residues" evidence="2">
    <location>
        <begin position="165"/>
        <end position="187"/>
    </location>
</feature>
<evidence type="ECO:0000313" key="5">
    <source>
        <dbReference type="Proteomes" id="UP000324800"/>
    </source>
</evidence>
<dbReference type="InterPro" id="IPR000008">
    <property type="entry name" value="C2_dom"/>
</dbReference>
<dbReference type="Pfam" id="PF00656">
    <property type="entry name" value="Peptidase_C14"/>
    <property type="match status" value="2"/>
</dbReference>
<evidence type="ECO:0000256" key="1">
    <source>
        <dbReference type="ARBA" id="ARBA00009005"/>
    </source>
</evidence>
<feature type="compositionally biased region" description="Polar residues" evidence="2">
    <location>
        <begin position="195"/>
        <end position="210"/>
    </location>
</feature>
<dbReference type="CDD" id="cd00030">
    <property type="entry name" value="C2"/>
    <property type="match status" value="1"/>
</dbReference>
<sequence length="925" mass="103468">MSAPKKIKIVLISGHNIMPERNRAVCDPFVILRVGAYKHCSSTKVGINPIWNESFIFNMGKYEPVLRLELRDKDRLKLNASFDIGQNSVDLQPYFSQLPALIDVRMKYGSITIQIENGSGQNPLGSQTVDFAAITQQVWDSSAPAPDYTITSAIQPSLPWIQSLQNSGQIAGSTSGSSQNTHYTSTLPDIKPPQASISTSTSIKPPQPQATIQVPVPSTYLQQPQSQVTFPIPLPSGSGINTQQPIEVFQGPSVYDPSVDADDWVPPTNLPAQFDEKPEEIKEQIKRWAKFATFMRKPYNYTSKYKLALQELDALGCINLQRVKREQIPTLTINYAIAIFFNPYEGQSESLGVGPVNDALLIAKLFQKRGYRIFYFCDASAQEYYRWMDWLLENVELELVSYFSGQGVQVPDSSGREADGLSELMKFVKKSDKGTEGIPLETRERKFDKTQKIAEDTISDAAMHNLILGKEYPQTRVVLISDCSHSGTMFNLDQEMRKVPPPPNVIHIGSCLDSQTAKQFSFEGMLAGIFTYHFCDFLSKKNPQGTFAETEKYLDGLIKDDQKVQVTSSTAKLFNDTVLLNLRPEQQEIQVAQIDSTLLNGTPPSSITSIPPEDQYSQVEDQAAQQRWGLFTAELSKPAPYNSKFRNELQKLDSQGCINLERIKREQIPPNITIYRCAALFFNPYEDLPHTLGLGPVNDGLLMADLFLSRGYNVVYLCDATPHEYYKWMDWLLENVEDELVSFFSGHGTQVPDKTGKEKDGLSEVLVFYNAKKKKSTQSVVKVVAGITDETVEDTVMHDLILSKSYPQTRVVLITDCCHSGTMFNFDYELGNDGVGGGGGKKRPPLNVVCIGSALDNQTAKQTVMNKTEAGVFTYNFCTLIKQNPNASFLELQNYMKKNIQKYQTIQLTGNDTKNFTQPIIANAK</sequence>
<evidence type="ECO:0000259" key="3">
    <source>
        <dbReference type="PROSITE" id="PS50004"/>
    </source>
</evidence>
<name>A0A5J4WIM3_9EUKA</name>
<dbReference type="EMBL" id="SNRW01001861">
    <property type="protein sequence ID" value="KAA6394741.1"/>
    <property type="molecule type" value="Genomic_DNA"/>
</dbReference>
<dbReference type="Pfam" id="PF00168">
    <property type="entry name" value="C2"/>
    <property type="match status" value="1"/>
</dbReference>
<dbReference type="OrthoDB" id="419768at2759"/>
<dbReference type="GO" id="GO:0005737">
    <property type="term" value="C:cytoplasm"/>
    <property type="evidence" value="ECO:0007669"/>
    <property type="project" value="TreeGrafter"/>
</dbReference>
<dbReference type="InterPro" id="IPR029030">
    <property type="entry name" value="Caspase-like_dom_sf"/>
</dbReference>
<comment type="similarity">
    <text evidence="1">Belongs to the peptidase C14B family.</text>
</comment>
<dbReference type="InterPro" id="IPR050452">
    <property type="entry name" value="Metacaspase"/>
</dbReference>
<dbReference type="PANTHER" id="PTHR48104">
    <property type="entry name" value="METACASPASE-4"/>
    <property type="match status" value="1"/>
</dbReference>
<dbReference type="InterPro" id="IPR011600">
    <property type="entry name" value="Pept_C14_caspase"/>
</dbReference>
<dbReference type="Gene3D" id="3.40.50.1460">
    <property type="match status" value="2"/>
</dbReference>
<dbReference type="InterPro" id="IPR035892">
    <property type="entry name" value="C2_domain_sf"/>
</dbReference>
<feature type="domain" description="C2" evidence="3">
    <location>
        <begin position="1"/>
        <end position="106"/>
    </location>
</feature>
<dbReference type="Gene3D" id="2.60.40.150">
    <property type="entry name" value="C2 domain"/>
    <property type="match status" value="1"/>
</dbReference>
<gene>
    <name evidence="4" type="ORF">EZS28_009732</name>
</gene>
<dbReference type="AlphaFoldDB" id="A0A5J4WIM3"/>
<dbReference type="SUPFAM" id="SSF52129">
    <property type="entry name" value="Caspase-like"/>
    <property type="match status" value="2"/>
</dbReference>
<feature type="region of interest" description="Disordered" evidence="2">
    <location>
        <begin position="165"/>
        <end position="210"/>
    </location>
</feature>
<dbReference type="PROSITE" id="PS50004">
    <property type="entry name" value="C2"/>
    <property type="match status" value="1"/>
</dbReference>
<dbReference type="GO" id="GO:0004197">
    <property type="term" value="F:cysteine-type endopeptidase activity"/>
    <property type="evidence" value="ECO:0007669"/>
    <property type="project" value="InterPro"/>
</dbReference>
<comment type="caution">
    <text evidence="4">The sequence shown here is derived from an EMBL/GenBank/DDBJ whole genome shotgun (WGS) entry which is preliminary data.</text>
</comment>